<dbReference type="GO" id="GO:0030246">
    <property type="term" value="F:carbohydrate binding"/>
    <property type="evidence" value="ECO:0007669"/>
    <property type="project" value="InterPro"/>
</dbReference>
<evidence type="ECO:0000313" key="3">
    <source>
        <dbReference type="EMBL" id="MBS6940742.1"/>
    </source>
</evidence>
<accession>A0A943YYV0</accession>
<gene>
    <name evidence="3" type="ORF">KH142_04540</name>
</gene>
<dbReference type="GO" id="GO:0004553">
    <property type="term" value="F:hydrolase activity, hydrolyzing O-glycosyl compounds"/>
    <property type="evidence" value="ECO:0007669"/>
    <property type="project" value="InterPro"/>
</dbReference>
<dbReference type="GO" id="GO:0005576">
    <property type="term" value="C:extracellular region"/>
    <property type="evidence" value="ECO:0007669"/>
    <property type="project" value="InterPro"/>
</dbReference>
<reference evidence="3" key="1">
    <citation type="submission" date="2021-02" db="EMBL/GenBank/DDBJ databases">
        <title>Infant gut strain persistence is associated with maternal origin, phylogeny, and functional potential including surface adhesion and iron acquisition.</title>
        <authorList>
            <person name="Lou Y.C."/>
        </authorList>
    </citation>
    <scope>NUCLEOTIDE SEQUENCE</scope>
    <source>
        <strain evidence="3">L2_039_000G1_dasL2_039_000G1_concoct_11</strain>
    </source>
</reference>
<evidence type="ECO:0000256" key="1">
    <source>
        <dbReference type="ARBA" id="ARBA00022801"/>
    </source>
</evidence>
<proteinExistence type="predicted"/>
<evidence type="ECO:0000313" key="4">
    <source>
        <dbReference type="Proteomes" id="UP000727506"/>
    </source>
</evidence>
<name>A0A943YYV0_9ACTN</name>
<evidence type="ECO:0000259" key="2">
    <source>
        <dbReference type="Pfam" id="PF02839"/>
    </source>
</evidence>
<organism evidence="3 4">
    <name type="scientific">Slackia piriformis</name>
    <dbReference type="NCBI Taxonomy" id="626934"/>
    <lineage>
        <taxon>Bacteria</taxon>
        <taxon>Bacillati</taxon>
        <taxon>Actinomycetota</taxon>
        <taxon>Coriobacteriia</taxon>
        <taxon>Eggerthellales</taxon>
        <taxon>Eggerthellaceae</taxon>
        <taxon>Slackia</taxon>
    </lineage>
</organism>
<feature type="domain" description="Chitin-binding type-3" evidence="2">
    <location>
        <begin position="110"/>
        <end position="145"/>
    </location>
</feature>
<dbReference type="Pfam" id="PF02839">
    <property type="entry name" value="CBM_5_12"/>
    <property type="match status" value="1"/>
</dbReference>
<keyword evidence="1" id="KW-0378">Hydrolase</keyword>
<dbReference type="Proteomes" id="UP000727506">
    <property type="component" value="Unassembled WGS sequence"/>
</dbReference>
<dbReference type="CDD" id="cd12214">
    <property type="entry name" value="ChiA1_BD"/>
    <property type="match status" value="1"/>
</dbReference>
<protein>
    <recommendedName>
        <fullName evidence="2">Chitin-binding type-3 domain-containing protein</fullName>
    </recommendedName>
</protein>
<dbReference type="InterPro" id="IPR003610">
    <property type="entry name" value="CBM5/12"/>
</dbReference>
<sequence>MYIATDETGRIGASTPHEQYAKGMEQFDFPEDFDFGKQNEYRIVDGRLVHDPLPPFVDPDAEREELKRRQMDAAAMLFVRMADLDDATAYSVSELHEEWAAKGEDGRAVRYEKDDRRLYDGRLWRCLQPHDSQEGWNPAAAPSLWAEILPGQQGEVGEWKQPESTNPYMKGDRVTHKGKTWESTIDNNVWEPGAAGTGGVWIELA</sequence>
<dbReference type="InterPro" id="IPR036573">
    <property type="entry name" value="CBM_sf_5/12"/>
</dbReference>
<dbReference type="AlphaFoldDB" id="A0A943YYV0"/>
<comment type="caution">
    <text evidence="3">The sequence shown here is derived from an EMBL/GenBank/DDBJ whole genome shotgun (WGS) entry which is preliminary data.</text>
</comment>
<dbReference type="EMBL" id="JAGZSV010000062">
    <property type="protein sequence ID" value="MBS6940742.1"/>
    <property type="molecule type" value="Genomic_DNA"/>
</dbReference>
<dbReference type="Gene3D" id="2.10.10.90">
    <property type="match status" value="1"/>
</dbReference>
<dbReference type="SUPFAM" id="SSF51055">
    <property type="entry name" value="Carbohydrate binding domain"/>
    <property type="match status" value="1"/>
</dbReference>
<dbReference type="GO" id="GO:0005975">
    <property type="term" value="P:carbohydrate metabolic process"/>
    <property type="evidence" value="ECO:0007669"/>
    <property type="project" value="InterPro"/>
</dbReference>